<dbReference type="GO" id="GO:0016020">
    <property type="term" value="C:membrane"/>
    <property type="evidence" value="ECO:0007669"/>
    <property type="project" value="UniProtKB-SubCell"/>
</dbReference>
<organism evidence="7 8">
    <name type="scientific">Candidatus Uhrbacteria bacterium RIFOXYC2_FULL_47_19</name>
    <dbReference type="NCBI Taxonomy" id="1802424"/>
    <lineage>
        <taxon>Bacteria</taxon>
        <taxon>Candidatus Uhriibacteriota</taxon>
    </lineage>
</organism>
<dbReference type="InterPro" id="IPR013525">
    <property type="entry name" value="ABC2_TM"/>
</dbReference>
<keyword evidence="3 5" id="KW-1133">Transmembrane helix</keyword>
<evidence type="ECO:0000256" key="5">
    <source>
        <dbReference type="SAM" id="Phobius"/>
    </source>
</evidence>
<feature type="transmembrane region" description="Helical" evidence="5">
    <location>
        <begin position="25"/>
        <end position="47"/>
    </location>
</feature>
<dbReference type="GO" id="GO:0140359">
    <property type="term" value="F:ABC-type transporter activity"/>
    <property type="evidence" value="ECO:0007669"/>
    <property type="project" value="InterPro"/>
</dbReference>
<reference evidence="7 8" key="1">
    <citation type="journal article" date="2016" name="Nat. Commun.">
        <title>Thousands of microbial genomes shed light on interconnected biogeochemical processes in an aquifer system.</title>
        <authorList>
            <person name="Anantharaman K."/>
            <person name="Brown C.T."/>
            <person name="Hug L.A."/>
            <person name="Sharon I."/>
            <person name="Castelle C.J."/>
            <person name="Probst A.J."/>
            <person name="Thomas B.C."/>
            <person name="Singh A."/>
            <person name="Wilkins M.J."/>
            <person name="Karaoz U."/>
            <person name="Brodie E.L."/>
            <person name="Williams K.H."/>
            <person name="Hubbard S.S."/>
            <person name="Banfield J.F."/>
        </authorList>
    </citation>
    <scope>NUCLEOTIDE SEQUENCE [LARGE SCALE GENOMIC DNA]</scope>
</reference>
<evidence type="ECO:0000256" key="4">
    <source>
        <dbReference type="ARBA" id="ARBA00023136"/>
    </source>
</evidence>
<dbReference type="STRING" id="1802424.A2480_04250"/>
<dbReference type="InterPro" id="IPR051784">
    <property type="entry name" value="Nod_factor_ABC_transporter"/>
</dbReference>
<dbReference type="AlphaFoldDB" id="A0A1F7WEF0"/>
<dbReference type="Proteomes" id="UP000176988">
    <property type="component" value="Unassembled WGS sequence"/>
</dbReference>
<dbReference type="EMBL" id="MGFG01000032">
    <property type="protein sequence ID" value="OGM00435.1"/>
    <property type="molecule type" value="Genomic_DNA"/>
</dbReference>
<dbReference type="PANTHER" id="PTHR43229:SF2">
    <property type="entry name" value="NODULATION PROTEIN J"/>
    <property type="match status" value="1"/>
</dbReference>
<keyword evidence="4 5" id="KW-0472">Membrane</keyword>
<evidence type="ECO:0000313" key="7">
    <source>
        <dbReference type="EMBL" id="OGM00435.1"/>
    </source>
</evidence>
<protein>
    <recommendedName>
        <fullName evidence="6">ABC-2 type transporter transmembrane domain-containing protein</fullName>
    </recommendedName>
</protein>
<gene>
    <name evidence="7" type="ORF">A2480_04250</name>
</gene>
<evidence type="ECO:0000313" key="8">
    <source>
        <dbReference type="Proteomes" id="UP000176988"/>
    </source>
</evidence>
<proteinExistence type="predicted"/>
<comment type="subcellular location">
    <subcellularLocation>
        <location evidence="1">Membrane</location>
        <topology evidence="1">Multi-pass membrane protein</topology>
    </subcellularLocation>
</comment>
<evidence type="ECO:0000256" key="2">
    <source>
        <dbReference type="ARBA" id="ARBA00022692"/>
    </source>
</evidence>
<sequence length="109" mass="12479">MHFLQTVYVIWQRELIRYLRDKTRIFSSLLQPLMFLVIFGVGLKSTLSLTDIGFDFIQFMFPGIIAMSVMGVAFFSTISTVWDREFGFLAVRASFECRAGTDSGSFHSD</sequence>
<dbReference type="Pfam" id="PF01061">
    <property type="entry name" value="ABC2_membrane"/>
    <property type="match status" value="1"/>
</dbReference>
<name>A0A1F7WEF0_9BACT</name>
<feature type="domain" description="ABC-2 type transporter transmembrane" evidence="6">
    <location>
        <begin position="7"/>
        <end position="90"/>
    </location>
</feature>
<keyword evidence="2 5" id="KW-0812">Transmembrane</keyword>
<feature type="transmembrane region" description="Helical" evidence="5">
    <location>
        <begin position="59"/>
        <end position="82"/>
    </location>
</feature>
<accession>A0A1F7WEF0</accession>
<evidence type="ECO:0000256" key="3">
    <source>
        <dbReference type="ARBA" id="ARBA00022989"/>
    </source>
</evidence>
<evidence type="ECO:0000256" key="1">
    <source>
        <dbReference type="ARBA" id="ARBA00004141"/>
    </source>
</evidence>
<evidence type="ECO:0000259" key="6">
    <source>
        <dbReference type="Pfam" id="PF01061"/>
    </source>
</evidence>
<dbReference type="PANTHER" id="PTHR43229">
    <property type="entry name" value="NODULATION PROTEIN J"/>
    <property type="match status" value="1"/>
</dbReference>
<comment type="caution">
    <text evidence="7">The sequence shown here is derived from an EMBL/GenBank/DDBJ whole genome shotgun (WGS) entry which is preliminary data.</text>
</comment>